<dbReference type="PANTHER" id="PTHR33452:SF1">
    <property type="entry name" value="INNER MEMBRANE PROTEIN YPHA-RELATED"/>
    <property type="match status" value="1"/>
</dbReference>
<evidence type="ECO:0000256" key="6">
    <source>
        <dbReference type="ARBA" id="ARBA00023136"/>
    </source>
</evidence>
<dbReference type="AlphaFoldDB" id="A0A4R4YP33"/>
<dbReference type="Proteomes" id="UP000295302">
    <property type="component" value="Unassembled WGS sequence"/>
</dbReference>
<evidence type="ECO:0000256" key="7">
    <source>
        <dbReference type="SAM" id="MobiDB-lite"/>
    </source>
</evidence>
<feature type="compositionally biased region" description="Basic and acidic residues" evidence="7">
    <location>
        <begin position="232"/>
        <end position="241"/>
    </location>
</feature>
<evidence type="ECO:0000256" key="3">
    <source>
        <dbReference type="ARBA" id="ARBA00022475"/>
    </source>
</evidence>
<feature type="region of interest" description="Disordered" evidence="7">
    <location>
        <begin position="141"/>
        <end position="257"/>
    </location>
</feature>
<feature type="compositionally biased region" description="Basic and acidic residues" evidence="7">
    <location>
        <begin position="209"/>
        <end position="218"/>
    </location>
</feature>
<feature type="compositionally biased region" description="Low complexity" evidence="7">
    <location>
        <begin position="166"/>
        <end position="191"/>
    </location>
</feature>
<sequence>MKRVVFDIAAFIARIATGVIFVAHGWQKWQGGHRATAQGFAEMGIPMPDLAAGYAMAVETIGGVLLIVGLLVRPVALLLLLNMLGAIVFAHWERGVLVSEGGWELAGALGALCLLFLALGGGRLGLDGIFHSMFRRRSERQEMERELAAHTPSRTRTDADTDIDTTDTTGTTGTTGDTTTDDTMPGGTAAGPVGSPEAGQTGGRTTPTEPKDRTDRPKVPHQPSERGAGSKLSDEDMRDIDALIADEPPQHRKPPNR</sequence>
<keyword evidence="6 8" id="KW-0472">Membrane</keyword>
<evidence type="ECO:0000313" key="10">
    <source>
        <dbReference type="Proteomes" id="UP000295302"/>
    </source>
</evidence>
<reference evidence="9 10" key="1">
    <citation type="submission" date="2019-03" db="EMBL/GenBank/DDBJ databases">
        <title>Draft genome sequences of novel Actinobacteria.</title>
        <authorList>
            <person name="Sahin N."/>
            <person name="Ay H."/>
            <person name="Saygin H."/>
        </authorList>
    </citation>
    <scope>NUCLEOTIDE SEQUENCE [LARGE SCALE GENOMIC DNA]</scope>
    <source>
        <strain evidence="9 10">CH32</strain>
    </source>
</reference>
<proteinExistence type="inferred from homology"/>
<gene>
    <name evidence="9" type="ORF">E1286_19370</name>
</gene>
<evidence type="ECO:0000256" key="5">
    <source>
        <dbReference type="ARBA" id="ARBA00022989"/>
    </source>
</evidence>
<protein>
    <submittedName>
        <fullName evidence="9">DoxX family protein</fullName>
    </submittedName>
</protein>
<dbReference type="Pfam" id="PF07681">
    <property type="entry name" value="DoxX"/>
    <property type="match status" value="1"/>
</dbReference>
<feature type="transmembrane region" description="Helical" evidence="8">
    <location>
        <begin position="50"/>
        <end position="68"/>
    </location>
</feature>
<dbReference type="OrthoDB" id="1122432at2"/>
<feature type="transmembrane region" description="Helical" evidence="8">
    <location>
        <begin position="75"/>
        <end position="93"/>
    </location>
</feature>
<keyword evidence="10" id="KW-1185">Reference proteome</keyword>
<organism evidence="9 10">
    <name type="scientific">Nonomuraea terrae</name>
    <dbReference type="NCBI Taxonomy" id="2530383"/>
    <lineage>
        <taxon>Bacteria</taxon>
        <taxon>Bacillati</taxon>
        <taxon>Actinomycetota</taxon>
        <taxon>Actinomycetes</taxon>
        <taxon>Streptosporangiales</taxon>
        <taxon>Streptosporangiaceae</taxon>
        <taxon>Nonomuraea</taxon>
    </lineage>
</organism>
<comment type="similarity">
    <text evidence="2">Belongs to the DoxX family.</text>
</comment>
<dbReference type="EMBL" id="SMKQ01000054">
    <property type="protein sequence ID" value="TDD46898.1"/>
    <property type="molecule type" value="Genomic_DNA"/>
</dbReference>
<dbReference type="InterPro" id="IPR032808">
    <property type="entry name" value="DoxX"/>
</dbReference>
<name>A0A4R4YP33_9ACTN</name>
<feature type="transmembrane region" description="Helical" evidence="8">
    <location>
        <begin position="105"/>
        <end position="126"/>
    </location>
</feature>
<evidence type="ECO:0000256" key="8">
    <source>
        <dbReference type="SAM" id="Phobius"/>
    </source>
</evidence>
<comment type="subcellular location">
    <subcellularLocation>
        <location evidence="1">Cell membrane</location>
        <topology evidence="1">Multi-pass membrane protein</topology>
    </subcellularLocation>
</comment>
<dbReference type="PANTHER" id="PTHR33452">
    <property type="entry name" value="OXIDOREDUCTASE CATD-RELATED"/>
    <property type="match status" value="1"/>
</dbReference>
<evidence type="ECO:0000256" key="2">
    <source>
        <dbReference type="ARBA" id="ARBA00006679"/>
    </source>
</evidence>
<feature type="transmembrane region" description="Helical" evidence="8">
    <location>
        <begin position="5"/>
        <end position="26"/>
    </location>
</feature>
<evidence type="ECO:0000256" key="1">
    <source>
        <dbReference type="ARBA" id="ARBA00004651"/>
    </source>
</evidence>
<keyword evidence="5 8" id="KW-1133">Transmembrane helix</keyword>
<comment type="caution">
    <text evidence="9">The sequence shown here is derived from an EMBL/GenBank/DDBJ whole genome shotgun (WGS) entry which is preliminary data.</text>
</comment>
<keyword evidence="3" id="KW-1003">Cell membrane</keyword>
<dbReference type="GO" id="GO:0005886">
    <property type="term" value="C:plasma membrane"/>
    <property type="evidence" value="ECO:0007669"/>
    <property type="project" value="UniProtKB-SubCell"/>
</dbReference>
<keyword evidence="4 8" id="KW-0812">Transmembrane</keyword>
<evidence type="ECO:0000256" key="4">
    <source>
        <dbReference type="ARBA" id="ARBA00022692"/>
    </source>
</evidence>
<dbReference type="RefSeq" id="WP_132614438.1">
    <property type="nucleotide sequence ID" value="NZ_SMKQ01000054.1"/>
</dbReference>
<dbReference type="InterPro" id="IPR051907">
    <property type="entry name" value="DoxX-like_oxidoreductase"/>
</dbReference>
<evidence type="ECO:0000313" key="9">
    <source>
        <dbReference type="EMBL" id="TDD46898.1"/>
    </source>
</evidence>
<accession>A0A4R4YP33</accession>